<reference evidence="7" key="1">
    <citation type="submission" date="2024-05" db="EMBL/GenBank/DDBJ databases">
        <authorList>
            <person name="Kim S."/>
            <person name="Heo J."/>
            <person name="Choi H."/>
            <person name="Choi Y."/>
            <person name="Kwon S.-W."/>
            <person name="Kim Y."/>
        </authorList>
    </citation>
    <scope>NUCLEOTIDE SEQUENCE</scope>
    <source>
        <strain evidence="7">KACC 23699</strain>
    </source>
</reference>
<evidence type="ECO:0000256" key="4">
    <source>
        <dbReference type="ARBA" id="ARBA00022801"/>
    </source>
</evidence>
<dbReference type="PANTHER" id="PTHR37423:SF2">
    <property type="entry name" value="MEMBRANE-BOUND LYTIC MUREIN TRANSGLYCOSYLASE C"/>
    <property type="match status" value="1"/>
</dbReference>
<dbReference type="PROSITE" id="PS00922">
    <property type="entry name" value="TRANSGLYCOSYLASE"/>
    <property type="match status" value="1"/>
</dbReference>
<evidence type="ECO:0000259" key="6">
    <source>
        <dbReference type="PROSITE" id="PS51935"/>
    </source>
</evidence>
<dbReference type="GO" id="GO:0006508">
    <property type="term" value="P:proteolysis"/>
    <property type="evidence" value="ECO:0007669"/>
    <property type="project" value="UniProtKB-KW"/>
</dbReference>
<comment type="similarity">
    <text evidence="1">Belongs to the peptidase C40 family.</text>
</comment>
<dbReference type="AlphaFoldDB" id="A0AAU7JZT0"/>
<dbReference type="InterPro" id="IPR008258">
    <property type="entry name" value="Transglycosylase_SLT_dom_1"/>
</dbReference>
<proteinExistence type="inferred from homology"/>
<keyword evidence="3" id="KW-0645">Protease</keyword>
<evidence type="ECO:0000313" key="7">
    <source>
        <dbReference type="EMBL" id="XBO45589.1"/>
    </source>
</evidence>
<dbReference type="InterPro" id="IPR023346">
    <property type="entry name" value="Lysozyme-like_dom_sf"/>
</dbReference>
<comment type="similarity">
    <text evidence="2">Belongs to the transglycosylase Slt family.</text>
</comment>
<name>A0AAU7JZT0_9MICO</name>
<dbReference type="SUPFAM" id="SSF53955">
    <property type="entry name" value="Lysozyme-like"/>
    <property type="match status" value="1"/>
</dbReference>
<gene>
    <name evidence="7" type="ORF">ABEG17_09735</name>
</gene>
<dbReference type="GO" id="GO:0000270">
    <property type="term" value="P:peptidoglycan metabolic process"/>
    <property type="evidence" value="ECO:0007669"/>
    <property type="project" value="InterPro"/>
</dbReference>
<dbReference type="Gene3D" id="3.90.1720.10">
    <property type="entry name" value="endopeptidase domain like (from Nostoc punctiforme)"/>
    <property type="match status" value="1"/>
</dbReference>
<dbReference type="CDD" id="cd00254">
    <property type="entry name" value="LT-like"/>
    <property type="match status" value="1"/>
</dbReference>
<keyword evidence="4" id="KW-0378">Hydrolase</keyword>
<organism evidence="7">
    <name type="scientific">Pedococcus sp. KACC 23699</name>
    <dbReference type="NCBI Taxonomy" id="3149228"/>
    <lineage>
        <taxon>Bacteria</taxon>
        <taxon>Bacillati</taxon>
        <taxon>Actinomycetota</taxon>
        <taxon>Actinomycetes</taxon>
        <taxon>Micrococcales</taxon>
        <taxon>Intrasporangiaceae</taxon>
        <taxon>Pedococcus</taxon>
    </lineage>
</organism>
<dbReference type="InterPro" id="IPR000189">
    <property type="entry name" value="Transglyc_AS"/>
</dbReference>
<dbReference type="GO" id="GO:0008234">
    <property type="term" value="F:cysteine-type peptidase activity"/>
    <property type="evidence" value="ECO:0007669"/>
    <property type="project" value="UniProtKB-KW"/>
</dbReference>
<evidence type="ECO:0000256" key="1">
    <source>
        <dbReference type="ARBA" id="ARBA00007074"/>
    </source>
</evidence>
<dbReference type="Pfam" id="PF01464">
    <property type="entry name" value="SLT"/>
    <property type="match status" value="1"/>
</dbReference>
<protein>
    <submittedName>
        <fullName evidence="7">Transglycosylase SLT domain-containing protein</fullName>
    </submittedName>
</protein>
<dbReference type="EMBL" id="CP157483">
    <property type="protein sequence ID" value="XBO45589.1"/>
    <property type="molecule type" value="Genomic_DNA"/>
</dbReference>
<dbReference type="InterPro" id="IPR038765">
    <property type="entry name" value="Papain-like_cys_pep_sf"/>
</dbReference>
<dbReference type="RefSeq" id="WP_406833091.1">
    <property type="nucleotide sequence ID" value="NZ_CP157483.1"/>
</dbReference>
<feature type="domain" description="NlpC/P60" evidence="6">
    <location>
        <begin position="80"/>
        <end position="204"/>
    </location>
</feature>
<dbReference type="SUPFAM" id="SSF54001">
    <property type="entry name" value="Cysteine proteinases"/>
    <property type="match status" value="1"/>
</dbReference>
<dbReference type="GO" id="GO:0016020">
    <property type="term" value="C:membrane"/>
    <property type="evidence" value="ECO:0007669"/>
    <property type="project" value="InterPro"/>
</dbReference>
<evidence type="ECO:0000256" key="2">
    <source>
        <dbReference type="ARBA" id="ARBA00007734"/>
    </source>
</evidence>
<dbReference type="Gene3D" id="1.10.530.10">
    <property type="match status" value="1"/>
</dbReference>
<evidence type="ECO:0000256" key="3">
    <source>
        <dbReference type="ARBA" id="ARBA00022670"/>
    </source>
</evidence>
<dbReference type="InterPro" id="IPR000064">
    <property type="entry name" value="NLP_P60_dom"/>
</dbReference>
<accession>A0AAU7JZT0</accession>
<keyword evidence="5" id="KW-0788">Thiol protease</keyword>
<evidence type="ECO:0000256" key="5">
    <source>
        <dbReference type="ARBA" id="ARBA00022807"/>
    </source>
</evidence>
<dbReference type="Pfam" id="PF00877">
    <property type="entry name" value="NLPC_P60"/>
    <property type="match status" value="1"/>
</dbReference>
<dbReference type="PANTHER" id="PTHR37423">
    <property type="entry name" value="SOLUBLE LYTIC MUREIN TRANSGLYCOSYLASE-RELATED"/>
    <property type="match status" value="1"/>
</dbReference>
<sequence length="386" mass="37706">MSIDTVGPAAAFARMAAIESRFSVAAPAQAPSPAPGAGAASTASSSGSTTTSFADALGTAIDQAKSLQAQAAQGGVGVGGDTGAQAVAAATKYLGVPYLWGGTDPAKGLDCSGLVQRAYGDIGVSMPRVAADQARMGTAVPDLAHARPGDLVAFGDPVDHIGIYVGGGKMVVAPHSGDHVKVQDVYRTPTAIRRIASPADQAFAASGAAGGSGFSSMSASAPASLTGAGPSSDLVAAIGLPQATSPAAVGASATGAGPNGVPTSLSGLFAGAAQRYGVPVALLTSVAEAESGFNPNAVSHAGAVGLMQLMPATARGLGVDPRNPAQAIDGAARLLASHLDRFGSTPLAIAAYNAGPGAVQRYGGVPPYRETQQYVQRVLGYMGGAA</sequence>
<dbReference type="GO" id="GO:0008933">
    <property type="term" value="F:peptidoglycan lytic transglycosylase activity"/>
    <property type="evidence" value="ECO:0007669"/>
    <property type="project" value="InterPro"/>
</dbReference>
<dbReference type="PROSITE" id="PS51935">
    <property type="entry name" value="NLPC_P60"/>
    <property type="match status" value="1"/>
</dbReference>